<organism evidence="1 2">
    <name type="scientific">Runella rosea</name>
    <dbReference type="NCBI Taxonomy" id="2259595"/>
    <lineage>
        <taxon>Bacteria</taxon>
        <taxon>Pseudomonadati</taxon>
        <taxon>Bacteroidota</taxon>
        <taxon>Cytophagia</taxon>
        <taxon>Cytophagales</taxon>
        <taxon>Spirosomataceae</taxon>
        <taxon>Runella</taxon>
    </lineage>
</organism>
<name>A0A344TRS4_9BACT</name>
<protein>
    <submittedName>
        <fullName evidence="1">Uncharacterized protein</fullName>
    </submittedName>
</protein>
<gene>
    <name evidence="1" type="ORF">DR864_28190</name>
</gene>
<dbReference type="OrthoDB" id="966051at2"/>
<dbReference type="KEGG" id="run:DR864_28190"/>
<keyword evidence="2" id="KW-1185">Reference proteome</keyword>
<proteinExistence type="predicted"/>
<evidence type="ECO:0000313" key="1">
    <source>
        <dbReference type="EMBL" id="AXE21345.1"/>
    </source>
</evidence>
<dbReference type="EMBL" id="CP030850">
    <property type="protein sequence ID" value="AXE21345.1"/>
    <property type="molecule type" value="Genomic_DNA"/>
</dbReference>
<sequence length="109" mass="12070">MTGQMTRLKNETSLLIDEFARDGQVSSFFGGIIKGIADTISAWRALAKEQGFLRTWPFWRCCGNRQSGSFNQIANAAQQRSQQAQGLDYYGPFEGKDAAGRAQQLICSV</sequence>
<accession>A0A344TRS4</accession>
<dbReference type="AlphaFoldDB" id="A0A344TRS4"/>
<dbReference type="Proteomes" id="UP000251993">
    <property type="component" value="Chromosome"/>
</dbReference>
<reference evidence="1 2" key="1">
    <citation type="submission" date="2018-07" db="EMBL/GenBank/DDBJ databases">
        <title>Genome sequencing of Runella.</title>
        <authorList>
            <person name="Baek M.-G."/>
            <person name="Yi H."/>
        </authorList>
    </citation>
    <scope>NUCLEOTIDE SEQUENCE [LARGE SCALE GENOMIC DNA]</scope>
    <source>
        <strain evidence="1 2">HYN0085</strain>
    </source>
</reference>
<evidence type="ECO:0000313" key="2">
    <source>
        <dbReference type="Proteomes" id="UP000251993"/>
    </source>
</evidence>